<comment type="caution">
    <text evidence="2">The sequence shown here is derived from an EMBL/GenBank/DDBJ whole genome shotgun (WGS) entry which is preliminary data.</text>
</comment>
<proteinExistence type="predicted"/>
<dbReference type="EMBL" id="JANPWB010000001">
    <property type="protein sequence ID" value="KAJ1215766.1"/>
    <property type="molecule type" value="Genomic_DNA"/>
</dbReference>
<evidence type="ECO:0000313" key="2">
    <source>
        <dbReference type="EMBL" id="KAJ1215766.1"/>
    </source>
</evidence>
<dbReference type="AlphaFoldDB" id="A0AAV7WS96"/>
<organism evidence="2 3">
    <name type="scientific">Pleurodeles waltl</name>
    <name type="common">Iberian ribbed newt</name>
    <dbReference type="NCBI Taxonomy" id="8319"/>
    <lineage>
        <taxon>Eukaryota</taxon>
        <taxon>Metazoa</taxon>
        <taxon>Chordata</taxon>
        <taxon>Craniata</taxon>
        <taxon>Vertebrata</taxon>
        <taxon>Euteleostomi</taxon>
        <taxon>Amphibia</taxon>
        <taxon>Batrachia</taxon>
        <taxon>Caudata</taxon>
        <taxon>Salamandroidea</taxon>
        <taxon>Salamandridae</taxon>
        <taxon>Pleurodelinae</taxon>
        <taxon>Pleurodeles</taxon>
    </lineage>
</organism>
<feature type="compositionally biased region" description="Basic and acidic residues" evidence="1">
    <location>
        <begin position="86"/>
        <end position="107"/>
    </location>
</feature>
<dbReference type="Proteomes" id="UP001066276">
    <property type="component" value="Chromosome 1_1"/>
</dbReference>
<reference evidence="2" key="1">
    <citation type="journal article" date="2022" name="bioRxiv">
        <title>Sequencing and chromosome-scale assembly of the giantPleurodeles waltlgenome.</title>
        <authorList>
            <person name="Brown T."/>
            <person name="Elewa A."/>
            <person name="Iarovenko S."/>
            <person name="Subramanian E."/>
            <person name="Araus A.J."/>
            <person name="Petzold A."/>
            <person name="Susuki M."/>
            <person name="Suzuki K.-i.T."/>
            <person name="Hayashi T."/>
            <person name="Toyoda A."/>
            <person name="Oliveira C."/>
            <person name="Osipova E."/>
            <person name="Leigh N.D."/>
            <person name="Simon A."/>
            <person name="Yun M.H."/>
        </authorList>
    </citation>
    <scope>NUCLEOTIDE SEQUENCE</scope>
    <source>
        <strain evidence="2">20211129_DDA</strain>
        <tissue evidence="2">Liver</tissue>
    </source>
</reference>
<gene>
    <name evidence="2" type="ORF">NDU88_003373</name>
</gene>
<accession>A0AAV7WS96</accession>
<name>A0AAV7WS96_PLEWA</name>
<evidence type="ECO:0000313" key="3">
    <source>
        <dbReference type="Proteomes" id="UP001066276"/>
    </source>
</evidence>
<keyword evidence="3" id="KW-1185">Reference proteome</keyword>
<feature type="region of interest" description="Disordered" evidence="1">
    <location>
        <begin position="1"/>
        <end position="107"/>
    </location>
</feature>
<sequence length="107" mass="12103">MTCAVSAPGSTEATQGEPLLIGSLQRPREKDSIKGVVPPIQGETEGIRRRRSKEPTGERKEEQLRTTEEEDMEDAWNLLQESGPEPESRSLRTQHRDEDRWPLGAHE</sequence>
<protein>
    <submittedName>
        <fullName evidence="2">Uncharacterized protein</fullName>
    </submittedName>
</protein>
<feature type="compositionally biased region" description="Basic and acidic residues" evidence="1">
    <location>
        <begin position="53"/>
        <end position="67"/>
    </location>
</feature>
<evidence type="ECO:0000256" key="1">
    <source>
        <dbReference type="SAM" id="MobiDB-lite"/>
    </source>
</evidence>